<sequence length="369" mass="41167">MPMGVATVLRLLLLLMSGFLFACSGGSMTARAASQSEGIPWDIEIVAPFYYEVMPMGNPVPTVYGLNSKQDWTSVHTGFRRIPDLKTHKANAPGGLDPWTLDFCFNCISSFYNADAYVQPPEEIFIRYLALTEERIYELSFRLPDELQRQMLAAATGDNDSGKACQTGILFGLLPGGEAKVWLAVCGRYQYLRQAQAQFGPMTLDASDRDYRQYMLAIEGQRRKNAASAEPLLPVRPERLESMRQSDPGMVQEPALVSDSRCWADKPERPLSPQTPLSLQQQRWLSRLWLDAKPLLDSSELYYSLPQAVTLAWEEAAAKGLSPRESELWVLARVAASSSGELAPLAARLQLTDTELAMVQQWADEFCGR</sequence>
<protein>
    <submittedName>
        <fullName evidence="2">Protein of uncharacterized function (DUF2931)</fullName>
    </submittedName>
</protein>
<evidence type="ECO:0000313" key="2">
    <source>
        <dbReference type="EMBL" id="SUI53133.1"/>
    </source>
</evidence>
<dbReference type="Pfam" id="PF11153">
    <property type="entry name" value="DUF2931"/>
    <property type="match status" value="1"/>
</dbReference>
<dbReference type="InterPro" id="IPR021326">
    <property type="entry name" value="DUF2931"/>
</dbReference>
<reference evidence="2 3" key="1">
    <citation type="submission" date="2018-06" db="EMBL/GenBank/DDBJ databases">
        <authorList>
            <consortium name="Pathogen Informatics"/>
            <person name="Doyle S."/>
        </authorList>
    </citation>
    <scope>NUCLEOTIDE SEQUENCE [LARGE SCALE GENOMIC DNA]</scope>
    <source>
        <strain evidence="2 3">NCTC10738</strain>
    </source>
</reference>
<feature type="signal peptide" evidence="1">
    <location>
        <begin position="1"/>
        <end position="22"/>
    </location>
</feature>
<feature type="chain" id="PRO_5016797602" evidence="1">
    <location>
        <begin position="23"/>
        <end position="369"/>
    </location>
</feature>
<keyword evidence="3" id="KW-1185">Reference proteome</keyword>
<evidence type="ECO:0000313" key="3">
    <source>
        <dbReference type="Proteomes" id="UP000254069"/>
    </source>
</evidence>
<organism evidence="2 3">
    <name type="scientific">Shewanella algae</name>
    <dbReference type="NCBI Taxonomy" id="38313"/>
    <lineage>
        <taxon>Bacteria</taxon>
        <taxon>Pseudomonadati</taxon>
        <taxon>Pseudomonadota</taxon>
        <taxon>Gammaproteobacteria</taxon>
        <taxon>Alteromonadales</taxon>
        <taxon>Shewanellaceae</taxon>
        <taxon>Shewanella</taxon>
    </lineage>
</organism>
<dbReference type="RefSeq" id="WP_115389182.1">
    <property type="nucleotide sequence ID" value="NZ_JADZHC010000029.1"/>
</dbReference>
<gene>
    <name evidence="2" type="ORF">NCTC10738_00734</name>
</gene>
<dbReference type="EMBL" id="UGYO01000001">
    <property type="protein sequence ID" value="SUI53133.1"/>
    <property type="molecule type" value="Genomic_DNA"/>
</dbReference>
<accession>A0A379Z0S8</accession>
<keyword evidence="1" id="KW-0732">Signal</keyword>
<name>A0A379Z0S8_9GAMM</name>
<dbReference type="AlphaFoldDB" id="A0A379Z0S8"/>
<dbReference type="Proteomes" id="UP000254069">
    <property type="component" value="Unassembled WGS sequence"/>
</dbReference>
<evidence type="ECO:0000256" key="1">
    <source>
        <dbReference type="SAM" id="SignalP"/>
    </source>
</evidence>
<proteinExistence type="predicted"/>